<reference evidence="1 2" key="1">
    <citation type="submission" date="2023-05" db="EMBL/GenBank/DDBJ databases">
        <title>Streptantibioticus silvisoli sp. nov., acidotolerant actinomycetes 1 from pine litter.</title>
        <authorList>
            <person name="Swiecimska M."/>
            <person name="Golinska P."/>
            <person name="Sangal V."/>
            <person name="Wachnowicz B."/>
            <person name="Goodfellow M."/>
        </authorList>
    </citation>
    <scope>NUCLEOTIDE SEQUENCE [LARGE SCALE GENOMIC DNA]</scope>
    <source>
        <strain evidence="1 2">DSM 42109</strain>
    </source>
</reference>
<gene>
    <name evidence="1" type="ORF">NMN56_031210</name>
</gene>
<evidence type="ECO:0008006" key="3">
    <source>
        <dbReference type="Google" id="ProtNLM"/>
    </source>
</evidence>
<proteinExistence type="predicted"/>
<evidence type="ECO:0000313" key="1">
    <source>
        <dbReference type="EMBL" id="MDJ1136341.1"/>
    </source>
</evidence>
<sequence>MRNASRLQGITWDHPRGIDALRAAGDEFARATGTAIDWTVRSLREFEDTPVVELAAAYDLVALDHPFIGDAVDAGALLPLETVFLPGELAERAGDSAGASHDSYHWQGRQWGGAVDAACMVGAHRAGAVAREEIPDRWDDVPGFARRHGQDAVLLAANPTHLWGTVLSLCEAGANTAVGPPGGWRRGADGRPYWWEDTGIDPAVLGEAVERARHLLALCAPESLESDPVTVLERLAGADDRALYSPLVFGYITYARPGEREALVAFSDAPRIGEAPVGTLTGGVGLAVSAGSAGSAAGREAAAFVRFATSADTQAGCAHDAGGQAGRRSVWTDERVDAEVTHFYRDTLATMDRSFLRPRLPGYPAYQRAAAETLHSGVVTDVRTREIVTSLGQLWRKYVRV</sequence>
<name>A0ABT7A4U9_9ACTN</name>
<accession>A0ABT7A4U9</accession>
<dbReference type="Gene3D" id="3.40.190.10">
    <property type="entry name" value="Periplasmic binding protein-like II"/>
    <property type="match status" value="2"/>
</dbReference>
<protein>
    <recommendedName>
        <fullName evidence="3">Carbohydrate ABC transporter substrate-binding protein, CUT1 family</fullName>
    </recommendedName>
</protein>
<keyword evidence="2" id="KW-1185">Reference proteome</keyword>
<dbReference type="SUPFAM" id="SSF53850">
    <property type="entry name" value="Periplasmic binding protein-like II"/>
    <property type="match status" value="1"/>
</dbReference>
<organism evidence="1 2">
    <name type="scientific">Streptomyces iconiensis</name>
    <dbReference type="NCBI Taxonomy" id="1384038"/>
    <lineage>
        <taxon>Bacteria</taxon>
        <taxon>Bacillati</taxon>
        <taxon>Actinomycetota</taxon>
        <taxon>Actinomycetes</taxon>
        <taxon>Kitasatosporales</taxon>
        <taxon>Streptomycetaceae</taxon>
        <taxon>Streptomyces</taxon>
    </lineage>
</organism>
<evidence type="ECO:0000313" key="2">
    <source>
        <dbReference type="Proteomes" id="UP001214441"/>
    </source>
</evidence>
<dbReference type="Proteomes" id="UP001214441">
    <property type="component" value="Unassembled WGS sequence"/>
</dbReference>
<dbReference type="EMBL" id="JANCPR020000039">
    <property type="protein sequence ID" value="MDJ1136341.1"/>
    <property type="molecule type" value="Genomic_DNA"/>
</dbReference>
<comment type="caution">
    <text evidence="1">The sequence shown here is derived from an EMBL/GenBank/DDBJ whole genome shotgun (WGS) entry which is preliminary data.</text>
</comment>
<dbReference type="RefSeq" id="WP_274038719.1">
    <property type="nucleotide sequence ID" value="NZ_JANCPR020000039.1"/>
</dbReference>